<sequence>MGSTCGLAAAPAAWSAEEMASCAFVVISRAMKSLLNMFVSGGTEPLDAF</sequence>
<name>A0A2X0U5D6_9ACTO</name>
<protein>
    <submittedName>
        <fullName evidence="1">Uncharacterized protein</fullName>
    </submittedName>
</protein>
<dbReference type="AlphaFoldDB" id="A0A2X0U5D6"/>
<evidence type="ECO:0000313" key="1">
    <source>
        <dbReference type="EMBL" id="SPT55495.1"/>
    </source>
</evidence>
<reference evidence="1 2" key="1">
    <citation type="submission" date="2018-06" db="EMBL/GenBank/DDBJ databases">
        <authorList>
            <consortium name="Pathogen Informatics"/>
            <person name="Doyle S."/>
        </authorList>
    </citation>
    <scope>NUCLEOTIDE SEQUENCE [LARGE SCALE GENOMIC DNA]</scope>
    <source>
        <strain evidence="1 2">NCTC9935</strain>
    </source>
</reference>
<gene>
    <name evidence="1" type="ORF">NCTC9935_01001</name>
</gene>
<evidence type="ECO:0000313" key="2">
    <source>
        <dbReference type="Proteomes" id="UP000250192"/>
    </source>
</evidence>
<proteinExistence type="predicted"/>
<dbReference type="Proteomes" id="UP000250192">
    <property type="component" value="Unassembled WGS sequence"/>
</dbReference>
<organism evidence="1 2">
    <name type="scientific">Schaalia odontolytica</name>
    <dbReference type="NCBI Taxonomy" id="1660"/>
    <lineage>
        <taxon>Bacteria</taxon>
        <taxon>Bacillati</taxon>
        <taxon>Actinomycetota</taxon>
        <taxon>Actinomycetes</taxon>
        <taxon>Actinomycetales</taxon>
        <taxon>Actinomycetaceae</taxon>
        <taxon>Schaalia</taxon>
    </lineage>
</organism>
<keyword evidence="2" id="KW-1185">Reference proteome</keyword>
<accession>A0A2X0U5D6</accession>
<dbReference type="EMBL" id="UAPR01000002">
    <property type="protein sequence ID" value="SPT55495.1"/>
    <property type="molecule type" value="Genomic_DNA"/>
</dbReference>